<accession>A0A364LMZ4</accession>
<dbReference type="EMBL" id="MVJN01000001">
    <property type="protein sequence ID" value="RAP38421.1"/>
    <property type="molecule type" value="Genomic_DNA"/>
</dbReference>
<dbReference type="RefSeq" id="WP_112218062.1">
    <property type="nucleotide sequence ID" value="NZ_MVJN01000001.1"/>
</dbReference>
<sequence>MSFVYLQGDKGKRLYDLSTVPLGVVVIEPNAATTLVILSHILEALNIESRWLECPLLWELANEPVCLRGKPINYIYDKNELARYFKGEVKYDPMHQVEAATLGGYFEPSAQQVLDFVIKNSKCSADFFVFDYAKCPPENAPERVSKQDMEALRRKREYLTKSEPSFFDRLCCSFFQEEKAPDPHDEWLLTERPPSGPNV</sequence>
<comment type="caution">
    <text evidence="1">The sequence shown here is derived from an EMBL/GenBank/DDBJ whole genome shotgun (WGS) entry which is preliminary data.</text>
</comment>
<gene>
    <name evidence="1" type="ORF">B1207_00590</name>
</gene>
<dbReference type="AlphaFoldDB" id="A0A364LMZ4"/>
<dbReference type="Proteomes" id="UP000249458">
    <property type="component" value="Unassembled WGS sequence"/>
</dbReference>
<reference evidence="1 2" key="1">
    <citation type="submission" date="2017-02" db="EMBL/GenBank/DDBJ databases">
        <title>Legionella quilivanii strain from human: case report and whole genome sequencing analysis.</title>
        <authorList>
            <person name="Lalancette C."/>
            <person name="Leduc J.-M."/>
            <person name="Levesque S."/>
            <person name="Fournier E."/>
            <person name="Saoud J."/>
            <person name="Faucher S.P."/>
            <person name="Bernard K."/>
            <person name="Martineau C."/>
            <person name="Longtin J."/>
        </authorList>
    </citation>
    <scope>NUCLEOTIDE SEQUENCE [LARGE SCALE GENOMIC DNA]</scope>
    <source>
        <strain evidence="1 2">ID143958</strain>
    </source>
</reference>
<evidence type="ECO:0000313" key="1">
    <source>
        <dbReference type="EMBL" id="RAP38421.1"/>
    </source>
</evidence>
<evidence type="ECO:0000313" key="2">
    <source>
        <dbReference type="Proteomes" id="UP000249458"/>
    </source>
</evidence>
<organism evidence="1 2">
    <name type="scientific">Legionella quinlivanii</name>
    <dbReference type="NCBI Taxonomy" id="45073"/>
    <lineage>
        <taxon>Bacteria</taxon>
        <taxon>Pseudomonadati</taxon>
        <taxon>Pseudomonadota</taxon>
        <taxon>Gammaproteobacteria</taxon>
        <taxon>Legionellales</taxon>
        <taxon>Legionellaceae</taxon>
        <taxon>Legionella</taxon>
    </lineage>
</organism>
<protein>
    <submittedName>
        <fullName evidence="1">Uncharacterized protein</fullName>
    </submittedName>
</protein>
<proteinExistence type="predicted"/>
<name>A0A364LMZ4_9GAMM</name>